<name>A0ABT6JVN9_9GAMM</name>
<comment type="caution">
    <text evidence="1">The sequence shown here is derived from an EMBL/GenBank/DDBJ whole genome shotgun (WGS) entry which is preliminary data.</text>
</comment>
<dbReference type="EMBL" id="JARXRO010000016">
    <property type="protein sequence ID" value="MDH5834241.1"/>
    <property type="molecule type" value="Genomic_DNA"/>
</dbReference>
<accession>A0ABT6JVN9</accession>
<dbReference type="Proteomes" id="UP001156873">
    <property type="component" value="Unassembled WGS sequence"/>
</dbReference>
<evidence type="ECO:0000313" key="1">
    <source>
        <dbReference type="EMBL" id="MDH5834241.1"/>
    </source>
</evidence>
<organism evidence="1 2">
    <name type="scientific">Luteimonas kalidii</name>
    <dbReference type="NCBI Taxonomy" id="3042025"/>
    <lineage>
        <taxon>Bacteria</taxon>
        <taxon>Pseudomonadati</taxon>
        <taxon>Pseudomonadota</taxon>
        <taxon>Gammaproteobacteria</taxon>
        <taxon>Lysobacterales</taxon>
        <taxon>Lysobacteraceae</taxon>
        <taxon>Luteimonas</taxon>
    </lineage>
</organism>
<sequence length="71" mass="7797">MKSPLELQGATKHELEAHSRVRANRACSRFESFDDALEAAIDSGWILAYDSATGQRFVPNYARDALETPGG</sequence>
<reference evidence="1 2" key="1">
    <citation type="submission" date="2023-04" db="EMBL/GenBank/DDBJ databases">
        <title>Luteimonas sp. M1R5S59.</title>
        <authorList>
            <person name="Sun J.-Q."/>
        </authorList>
    </citation>
    <scope>NUCLEOTIDE SEQUENCE [LARGE SCALE GENOMIC DNA]</scope>
    <source>
        <strain evidence="1 2">M1R5S59</strain>
    </source>
</reference>
<keyword evidence="2" id="KW-1185">Reference proteome</keyword>
<proteinExistence type="predicted"/>
<evidence type="ECO:0000313" key="2">
    <source>
        <dbReference type="Proteomes" id="UP001156873"/>
    </source>
</evidence>
<protein>
    <submittedName>
        <fullName evidence="1">Uncharacterized protein</fullName>
    </submittedName>
</protein>
<gene>
    <name evidence="1" type="ORF">QFW81_09925</name>
</gene>
<dbReference type="RefSeq" id="WP_280578622.1">
    <property type="nucleotide sequence ID" value="NZ_JARXRO010000016.1"/>
</dbReference>